<feature type="domain" description="Tudor" evidence="1">
    <location>
        <begin position="91"/>
        <end position="149"/>
    </location>
</feature>
<dbReference type="InterPro" id="IPR035437">
    <property type="entry name" value="SNase_OB-fold_sf"/>
</dbReference>
<dbReference type="SUPFAM" id="SSF50199">
    <property type="entry name" value="Staphylococcal nuclease"/>
    <property type="match status" value="1"/>
</dbReference>
<dbReference type="InterPro" id="IPR002999">
    <property type="entry name" value="Tudor"/>
</dbReference>
<organism evidence="2">
    <name type="scientific">Graphocephala atropunctata</name>
    <dbReference type="NCBI Taxonomy" id="36148"/>
    <lineage>
        <taxon>Eukaryota</taxon>
        <taxon>Metazoa</taxon>
        <taxon>Ecdysozoa</taxon>
        <taxon>Arthropoda</taxon>
        <taxon>Hexapoda</taxon>
        <taxon>Insecta</taxon>
        <taxon>Pterygota</taxon>
        <taxon>Neoptera</taxon>
        <taxon>Paraneoptera</taxon>
        <taxon>Hemiptera</taxon>
        <taxon>Auchenorrhyncha</taxon>
        <taxon>Membracoidea</taxon>
        <taxon>Cicadellidae</taxon>
        <taxon>Cicadellinae</taxon>
        <taxon>Cicadellini</taxon>
        <taxon>Graphocephala</taxon>
    </lineage>
</organism>
<dbReference type="PROSITE" id="PS50304">
    <property type="entry name" value="TUDOR"/>
    <property type="match status" value="1"/>
</dbReference>
<dbReference type="Gene3D" id="2.30.30.140">
    <property type="match status" value="1"/>
</dbReference>
<gene>
    <name evidence="2" type="ORF">g.40427</name>
</gene>
<dbReference type="SMART" id="SM00333">
    <property type="entry name" value="TUDOR"/>
    <property type="match status" value="1"/>
</dbReference>
<dbReference type="SUPFAM" id="SSF63748">
    <property type="entry name" value="Tudor/PWWP/MBT"/>
    <property type="match status" value="1"/>
</dbReference>
<dbReference type="Pfam" id="PF00567">
    <property type="entry name" value="TUDOR"/>
    <property type="match status" value="1"/>
</dbReference>
<name>A0A1B6LWE8_9HEMI</name>
<dbReference type="PANTHER" id="PTHR22948">
    <property type="entry name" value="TUDOR DOMAIN CONTAINING PROTEIN"/>
    <property type="match status" value="1"/>
</dbReference>
<dbReference type="EMBL" id="GEBQ01011978">
    <property type="protein sequence ID" value="JAT27999.1"/>
    <property type="molecule type" value="Transcribed_RNA"/>
</dbReference>
<proteinExistence type="predicted"/>
<dbReference type="Gene3D" id="2.40.50.90">
    <property type="match status" value="1"/>
</dbReference>
<accession>A0A1B6LWE8</accession>
<dbReference type="InterPro" id="IPR050621">
    <property type="entry name" value="Tudor_domain_containing"/>
</dbReference>
<reference evidence="2" key="1">
    <citation type="submission" date="2015-11" db="EMBL/GenBank/DDBJ databases">
        <title>De novo transcriptome assembly of four potential Pierce s Disease insect vectors from Arizona vineyards.</title>
        <authorList>
            <person name="Tassone E.E."/>
        </authorList>
    </citation>
    <scope>NUCLEOTIDE SEQUENCE</scope>
</reference>
<dbReference type="InterPro" id="IPR047367">
    <property type="entry name" value="Tudor_AKAP1"/>
</dbReference>
<sequence length="257" mass="28722">MIRQKFPLRRFPELTLERVTFVKNSCLPISPENLQLHLVEGVNNDVILSSLITAGHFFLQLPMHMSYQSLYRLACIMNTVYNTTESPPLPDPQPDVVCVAPAHGGWYRAQILSVDEEAHTSHIKFLDYGGFLTVDNATLRQIRGDFLLLPFQAVECALANVVPAGGGTEWSEEAAQFVQVMTGQQTLQAQVYEYTDSGTPLVYLYCTQFYQSPSDPSGFETQVVLLNQELVSRGFAELVDTSQDDDQHEHTTATESS</sequence>
<dbReference type="AlphaFoldDB" id="A0A1B6LWE8"/>
<evidence type="ECO:0000313" key="2">
    <source>
        <dbReference type="EMBL" id="JAT27999.1"/>
    </source>
</evidence>
<dbReference type="CDD" id="cd20407">
    <property type="entry name" value="Tudor_AKAP1"/>
    <property type="match status" value="1"/>
</dbReference>
<dbReference type="GO" id="GO:0005737">
    <property type="term" value="C:cytoplasm"/>
    <property type="evidence" value="ECO:0007669"/>
    <property type="project" value="UniProtKB-ARBA"/>
</dbReference>
<evidence type="ECO:0000259" key="1">
    <source>
        <dbReference type="PROSITE" id="PS50304"/>
    </source>
</evidence>
<dbReference type="PANTHER" id="PTHR22948:SF65">
    <property type="entry name" value="A-KINASE ANCHORING PROTEIN 1"/>
    <property type="match status" value="1"/>
</dbReference>
<protein>
    <recommendedName>
        <fullName evidence="1">Tudor domain-containing protein</fullName>
    </recommendedName>
</protein>